<feature type="compositionally biased region" description="Basic residues" evidence="6">
    <location>
        <begin position="216"/>
        <end position="249"/>
    </location>
</feature>
<dbReference type="EMBL" id="JN987464">
    <property type="protein sequence ID" value="AET50687.1"/>
    <property type="molecule type" value="mRNA"/>
</dbReference>
<keyword evidence="4" id="KW-0539">Nucleus</keyword>
<comment type="subcellular location">
    <subcellularLocation>
        <location evidence="1">Nucleus</location>
        <location evidence="1">Nucleolus</location>
    </subcellularLocation>
</comment>
<feature type="coiled-coil region" evidence="5">
    <location>
        <begin position="30"/>
        <end position="64"/>
    </location>
</feature>
<sequence length="249" mass="27815">MKKRSKKTTSDAVVTFDFAARREFVTGVSKRKEQRRNEAKIRAIERQKEERRRLRAERREKIREHITHVRHSQLLAESAATPTLEGGLRTLVSQTKGSSSSSKRHRNAAGSATSCYVSVGVENNAEAQLSQDHAVEPMQNVRLLPPSAEEAAASPWQIASCVSLSVGGFMEHLKSSENQETQLSQPSASTVLKGANAGSSSSRSGMPQTTPEGKTRPFRTTRPLRRNRQKHLRKRHKSRKPQRKGSSRK</sequence>
<evidence type="ECO:0000256" key="3">
    <source>
        <dbReference type="ARBA" id="ARBA00023054"/>
    </source>
</evidence>
<dbReference type="AlphaFoldDB" id="H9B9M7"/>
<protein>
    <recommendedName>
        <fullName evidence="8">Nucleolar protein 12</fullName>
    </recommendedName>
</protein>
<dbReference type="GO" id="GO:0019843">
    <property type="term" value="F:rRNA binding"/>
    <property type="evidence" value="ECO:0007669"/>
    <property type="project" value="TreeGrafter"/>
</dbReference>
<evidence type="ECO:0000256" key="5">
    <source>
        <dbReference type="SAM" id="Coils"/>
    </source>
</evidence>
<reference evidence="7" key="1">
    <citation type="journal article" date="2012" name="BMC Genomics">
        <title>Characterisation of full-length cDNA sequences provides insights into the Eimeria tenella transcriptome.</title>
        <authorList>
            <person name="Amiruddin N."/>
            <person name="Lee X.W."/>
            <person name="Blake D.P."/>
            <person name="Suzuki Y."/>
            <person name="Tay Y.L."/>
            <person name="Lim L.S."/>
            <person name="Tomley F.M."/>
            <person name="Watanabe J."/>
            <person name="Sugimoto C."/>
            <person name="Wan K.L."/>
        </authorList>
    </citation>
    <scope>NUCLEOTIDE SEQUENCE</scope>
    <source>
        <strain evidence="7">Houghton</strain>
    </source>
</reference>
<dbReference type="Pfam" id="PF09805">
    <property type="entry name" value="Nop25"/>
    <property type="match status" value="1"/>
</dbReference>
<dbReference type="PANTHER" id="PTHR14577:SF0">
    <property type="entry name" value="NUCLEOLAR PROTEIN 12"/>
    <property type="match status" value="1"/>
</dbReference>
<dbReference type="InterPro" id="IPR019186">
    <property type="entry name" value="Nucleolar_protein_12"/>
</dbReference>
<comment type="similarity">
    <text evidence="2">Belongs to the RRP17 family.</text>
</comment>
<organism evidence="7">
    <name type="scientific">Eimeria tenella</name>
    <name type="common">Coccidian parasite</name>
    <dbReference type="NCBI Taxonomy" id="5802"/>
    <lineage>
        <taxon>Eukaryota</taxon>
        <taxon>Sar</taxon>
        <taxon>Alveolata</taxon>
        <taxon>Apicomplexa</taxon>
        <taxon>Conoidasida</taxon>
        <taxon>Coccidia</taxon>
        <taxon>Eucoccidiorida</taxon>
        <taxon>Eimeriorina</taxon>
        <taxon>Eimeriidae</taxon>
        <taxon>Eimeria</taxon>
    </lineage>
</organism>
<feature type="compositionally biased region" description="Polar residues" evidence="6">
    <location>
        <begin position="178"/>
        <end position="190"/>
    </location>
</feature>
<evidence type="ECO:0008006" key="8">
    <source>
        <dbReference type="Google" id="ProtNLM"/>
    </source>
</evidence>
<dbReference type="VEuPathDB" id="ToxoDB:ETH2_0911600"/>
<evidence type="ECO:0000256" key="1">
    <source>
        <dbReference type="ARBA" id="ARBA00004604"/>
    </source>
</evidence>
<evidence type="ECO:0000313" key="7">
    <source>
        <dbReference type="EMBL" id="AET50687.1"/>
    </source>
</evidence>
<dbReference type="PANTHER" id="PTHR14577">
    <property type="entry name" value="NUCLEOLAR PROTEIN 12"/>
    <property type="match status" value="1"/>
</dbReference>
<name>H9B9M7_EIMTE</name>
<feature type="region of interest" description="Disordered" evidence="6">
    <location>
        <begin position="175"/>
        <end position="249"/>
    </location>
</feature>
<evidence type="ECO:0000256" key="6">
    <source>
        <dbReference type="SAM" id="MobiDB-lite"/>
    </source>
</evidence>
<dbReference type="GO" id="GO:0005730">
    <property type="term" value="C:nucleolus"/>
    <property type="evidence" value="ECO:0007669"/>
    <property type="project" value="UniProtKB-SubCell"/>
</dbReference>
<proteinExistence type="evidence at transcript level"/>
<keyword evidence="3 5" id="KW-0175">Coiled coil</keyword>
<evidence type="ECO:0000256" key="2">
    <source>
        <dbReference type="ARBA" id="ARBA00007175"/>
    </source>
</evidence>
<evidence type="ECO:0000256" key="4">
    <source>
        <dbReference type="ARBA" id="ARBA00023242"/>
    </source>
</evidence>
<accession>H9B9M7</accession>